<dbReference type="EMBL" id="JASBRG010000007">
    <property type="protein sequence ID" value="MDI3320916.1"/>
    <property type="molecule type" value="Genomic_DNA"/>
</dbReference>
<gene>
    <name evidence="1" type="ORF">QJ048_14085</name>
</gene>
<organism evidence="1 2">
    <name type="scientific">Pinibacter soli</name>
    <dbReference type="NCBI Taxonomy" id="3044211"/>
    <lineage>
        <taxon>Bacteria</taxon>
        <taxon>Pseudomonadati</taxon>
        <taxon>Bacteroidota</taxon>
        <taxon>Chitinophagia</taxon>
        <taxon>Chitinophagales</taxon>
        <taxon>Chitinophagaceae</taxon>
        <taxon>Pinibacter</taxon>
    </lineage>
</organism>
<comment type="caution">
    <text evidence="1">The sequence shown here is derived from an EMBL/GenBank/DDBJ whole genome shotgun (WGS) entry which is preliminary data.</text>
</comment>
<keyword evidence="2" id="KW-1185">Reference proteome</keyword>
<proteinExistence type="predicted"/>
<accession>A0ABT6RES4</accession>
<reference evidence="1 2" key="1">
    <citation type="submission" date="2023-05" db="EMBL/GenBank/DDBJ databases">
        <title>Genome sequence of Pinibacter sp. MAH-24.</title>
        <authorList>
            <person name="Huq M.A."/>
        </authorList>
    </citation>
    <scope>NUCLEOTIDE SEQUENCE [LARGE SCALE GENOMIC DNA]</scope>
    <source>
        <strain evidence="1 2">MAH-24</strain>
    </source>
</reference>
<name>A0ABT6RES4_9BACT</name>
<protein>
    <submittedName>
        <fullName evidence="1">Uncharacterized protein</fullName>
    </submittedName>
</protein>
<dbReference type="Proteomes" id="UP001226434">
    <property type="component" value="Unassembled WGS sequence"/>
</dbReference>
<sequence length="120" mass="14614">MNLFNKREMLYLNKDIPIFYHFIFPELAAFKSYFWMRSILNYPEYANKQFKISEHITDEIRQTGHKLAEAYSQLPSQEIWNIESLEKTMDYIPESTRTLNVPYKMYVNEFILAIIPYWHC</sequence>
<evidence type="ECO:0000313" key="2">
    <source>
        <dbReference type="Proteomes" id="UP001226434"/>
    </source>
</evidence>
<dbReference type="RefSeq" id="WP_282335018.1">
    <property type="nucleotide sequence ID" value="NZ_JASBRG010000007.1"/>
</dbReference>
<evidence type="ECO:0000313" key="1">
    <source>
        <dbReference type="EMBL" id="MDI3320916.1"/>
    </source>
</evidence>